<evidence type="ECO:0000256" key="8">
    <source>
        <dbReference type="ARBA" id="ARBA00022729"/>
    </source>
</evidence>
<feature type="region of interest" description="Disordered" evidence="17">
    <location>
        <begin position="486"/>
        <end position="612"/>
    </location>
</feature>
<evidence type="ECO:0000256" key="11">
    <source>
        <dbReference type="ARBA" id="ARBA00022777"/>
    </source>
</evidence>
<comment type="subcellular location">
    <subcellularLocation>
        <location evidence="1">Cell membrane</location>
        <topology evidence="1">Single-pass type I membrane protein</topology>
    </subcellularLocation>
</comment>
<dbReference type="SUPFAM" id="SSF56112">
    <property type="entry name" value="Protein kinase-like (PK-like)"/>
    <property type="match status" value="1"/>
</dbReference>
<dbReference type="PROSITE" id="PS00108">
    <property type="entry name" value="PROTEIN_KINASE_ST"/>
    <property type="match status" value="1"/>
</dbReference>
<evidence type="ECO:0000256" key="12">
    <source>
        <dbReference type="ARBA" id="ARBA00022840"/>
    </source>
</evidence>
<dbReference type="PANTHER" id="PTHR27002:SF1050">
    <property type="entry name" value="CYSTEINE-RICH RECEPTOR-LIKE PROTEIN KINASE 5"/>
    <property type="match status" value="1"/>
</dbReference>
<evidence type="ECO:0000256" key="9">
    <source>
        <dbReference type="ARBA" id="ARBA00022737"/>
    </source>
</evidence>
<dbReference type="Proteomes" id="UP001054889">
    <property type="component" value="Unassembled WGS sequence"/>
</dbReference>
<evidence type="ECO:0000313" key="21">
    <source>
        <dbReference type="EMBL" id="GJN14795.1"/>
    </source>
</evidence>
<keyword evidence="4" id="KW-1003">Cell membrane</keyword>
<feature type="transmembrane region" description="Helical" evidence="18">
    <location>
        <begin position="143"/>
        <end position="164"/>
    </location>
</feature>
<organism evidence="21 22">
    <name type="scientific">Eleusine coracana subsp. coracana</name>
    <dbReference type="NCBI Taxonomy" id="191504"/>
    <lineage>
        <taxon>Eukaryota</taxon>
        <taxon>Viridiplantae</taxon>
        <taxon>Streptophyta</taxon>
        <taxon>Embryophyta</taxon>
        <taxon>Tracheophyta</taxon>
        <taxon>Spermatophyta</taxon>
        <taxon>Magnoliopsida</taxon>
        <taxon>Liliopsida</taxon>
        <taxon>Poales</taxon>
        <taxon>Poaceae</taxon>
        <taxon>PACMAD clade</taxon>
        <taxon>Chloridoideae</taxon>
        <taxon>Cynodonteae</taxon>
        <taxon>Eleusininae</taxon>
        <taxon>Eleusine</taxon>
    </lineage>
</organism>
<comment type="caution">
    <text evidence="21">The sequence shown here is derived from an EMBL/GenBank/DDBJ whole genome shotgun (WGS) entry which is preliminary data.</text>
</comment>
<keyword evidence="8" id="KW-0732">Signal</keyword>
<dbReference type="GO" id="GO:0005524">
    <property type="term" value="F:ATP binding"/>
    <property type="evidence" value="ECO:0007669"/>
    <property type="project" value="UniProtKB-KW"/>
</dbReference>
<evidence type="ECO:0000256" key="10">
    <source>
        <dbReference type="ARBA" id="ARBA00022741"/>
    </source>
</evidence>
<proteinExistence type="inferred from homology"/>
<dbReference type="EMBL" id="BQKI01000071">
    <property type="protein sequence ID" value="GJN14795.1"/>
    <property type="molecule type" value="Genomic_DNA"/>
</dbReference>
<dbReference type="Pfam" id="PF00069">
    <property type="entry name" value="Pkinase"/>
    <property type="match status" value="1"/>
</dbReference>
<evidence type="ECO:0000256" key="3">
    <source>
        <dbReference type="ARBA" id="ARBA00010217"/>
    </source>
</evidence>
<keyword evidence="16" id="KW-0325">Glycoprotein</keyword>
<keyword evidence="5" id="KW-0723">Serine/threonine-protein kinase</keyword>
<dbReference type="FunFam" id="1.10.510.10:FF:000240">
    <property type="entry name" value="Lectin-domain containing receptor kinase A4.3"/>
    <property type="match status" value="1"/>
</dbReference>
<evidence type="ECO:0000256" key="17">
    <source>
        <dbReference type="SAM" id="MobiDB-lite"/>
    </source>
</evidence>
<keyword evidence="12" id="KW-0067">ATP-binding</keyword>
<keyword evidence="6" id="KW-0808">Transferase</keyword>
<feature type="region of interest" description="Disordered" evidence="17">
    <location>
        <begin position="639"/>
        <end position="680"/>
    </location>
</feature>
<feature type="compositionally biased region" description="Low complexity" evidence="17">
    <location>
        <begin position="543"/>
        <end position="555"/>
    </location>
</feature>
<dbReference type="AlphaFoldDB" id="A0AAV5DWM0"/>
<dbReference type="Gene3D" id="3.30.200.20">
    <property type="entry name" value="Phosphorylase Kinase, domain 1"/>
    <property type="match status" value="1"/>
</dbReference>
<name>A0AAV5DWM0_ELECO</name>
<evidence type="ECO:0000259" key="19">
    <source>
        <dbReference type="PROSITE" id="PS50011"/>
    </source>
</evidence>
<evidence type="ECO:0000256" key="5">
    <source>
        <dbReference type="ARBA" id="ARBA00022527"/>
    </source>
</evidence>
<dbReference type="GO" id="GO:0004674">
    <property type="term" value="F:protein serine/threonine kinase activity"/>
    <property type="evidence" value="ECO:0007669"/>
    <property type="project" value="UniProtKB-KW"/>
</dbReference>
<dbReference type="PROSITE" id="PS51473">
    <property type="entry name" value="GNK2"/>
    <property type="match status" value="1"/>
</dbReference>
<dbReference type="GO" id="GO:0002229">
    <property type="term" value="P:defense response to oomycetes"/>
    <property type="evidence" value="ECO:0007669"/>
    <property type="project" value="UniProtKB-ARBA"/>
</dbReference>
<dbReference type="SMART" id="SM00220">
    <property type="entry name" value="S_TKc"/>
    <property type="match status" value="1"/>
</dbReference>
<dbReference type="Gene3D" id="1.10.510.10">
    <property type="entry name" value="Transferase(Phosphotransferase) domain 1"/>
    <property type="match status" value="1"/>
</dbReference>
<dbReference type="InterPro" id="IPR038408">
    <property type="entry name" value="GNK2_sf"/>
</dbReference>
<feature type="region of interest" description="Disordered" evidence="17">
    <location>
        <begin position="110"/>
        <end position="131"/>
    </location>
</feature>
<evidence type="ECO:0000256" key="14">
    <source>
        <dbReference type="ARBA" id="ARBA00023136"/>
    </source>
</evidence>
<keyword evidence="22" id="KW-1185">Reference proteome</keyword>
<keyword evidence="10" id="KW-0547">Nucleotide-binding</keyword>
<evidence type="ECO:0000256" key="2">
    <source>
        <dbReference type="ARBA" id="ARBA00008536"/>
    </source>
</evidence>
<dbReference type="Pfam" id="PF01657">
    <property type="entry name" value="Stress-antifung"/>
    <property type="match status" value="1"/>
</dbReference>
<dbReference type="CDD" id="cd23509">
    <property type="entry name" value="Gnk2-like"/>
    <property type="match status" value="1"/>
</dbReference>
<comment type="similarity">
    <text evidence="2">In the N-terminal section; belongs to the leguminous lectin family.</text>
</comment>
<keyword evidence="7 18" id="KW-0812">Transmembrane</keyword>
<evidence type="ECO:0000256" key="7">
    <source>
        <dbReference type="ARBA" id="ARBA00022692"/>
    </source>
</evidence>
<evidence type="ECO:0000256" key="16">
    <source>
        <dbReference type="ARBA" id="ARBA00023180"/>
    </source>
</evidence>
<dbReference type="InterPro" id="IPR011009">
    <property type="entry name" value="Kinase-like_dom_sf"/>
</dbReference>
<dbReference type="PROSITE" id="PS50011">
    <property type="entry name" value="PROTEIN_KINASE_DOM"/>
    <property type="match status" value="1"/>
</dbReference>
<evidence type="ECO:0000259" key="20">
    <source>
        <dbReference type="PROSITE" id="PS51473"/>
    </source>
</evidence>
<dbReference type="PANTHER" id="PTHR27002">
    <property type="entry name" value="RECEPTOR-LIKE SERINE/THREONINE-PROTEIN KINASE SD1-8"/>
    <property type="match status" value="1"/>
</dbReference>
<dbReference type="Gene3D" id="3.30.430.20">
    <property type="entry name" value="Gnk2 domain, C-X8-C-X2-C motif"/>
    <property type="match status" value="1"/>
</dbReference>
<feature type="compositionally biased region" description="Basic and acidic residues" evidence="17">
    <location>
        <begin position="654"/>
        <end position="677"/>
    </location>
</feature>
<dbReference type="GO" id="GO:0005886">
    <property type="term" value="C:plasma membrane"/>
    <property type="evidence" value="ECO:0007669"/>
    <property type="project" value="UniProtKB-SubCell"/>
</dbReference>
<comment type="similarity">
    <text evidence="3">In the C-terminal section; belongs to the protein kinase superfamily. Ser/Thr protein kinase family.</text>
</comment>
<dbReference type="InterPro" id="IPR002902">
    <property type="entry name" value="GNK2"/>
</dbReference>
<keyword evidence="15" id="KW-0675">Receptor</keyword>
<evidence type="ECO:0000256" key="18">
    <source>
        <dbReference type="SAM" id="Phobius"/>
    </source>
</evidence>
<keyword evidence="13 18" id="KW-1133">Transmembrane helix</keyword>
<evidence type="ECO:0000256" key="13">
    <source>
        <dbReference type="ARBA" id="ARBA00022989"/>
    </source>
</evidence>
<feature type="compositionally biased region" description="Basic and acidic residues" evidence="17">
    <location>
        <begin position="565"/>
        <end position="574"/>
    </location>
</feature>
<keyword evidence="14 18" id="KW-0472">Membrane</keyword>
<protein>
    <submittedName>
        <fullName evidence="21">Uncharacterized protein</fullName>
    </submittedName>
</protein>
<evidence type="ECO:0000256" key="4">
    <source>
        <dbReference type="ARBA" id="ARBA00022475"/>
    </source>
</evidence>
<reference evidence="21" key="2">
    <citation type="submission" date="2021-12" db="EMBL/GenBank/DDBJ databases">
        <title>Resequencing data analysis of finger millet.</title>
        <authorList>
            <person name="Hatakeyama M."/>
            <person name="Aluri S."/>
            <person name="Balachadran M.T."/>
            <person name="Sivarajan S.R."/>
            <person name="Poveda L."/>
            <person name="Shimizu-Inatsugi R."/>
            <person name="Schlapbach R."/>
            <person name="Sreeman S.M."/>
            <person name="Shimizu K.K."/>
        </authorList>
    </citation>
    <scope>NUCLEOTIDE SEQUENCE</scope>
</reference>
<keyword evidence="9" id="KW-0677">Repeat</keyword>
<evidence type="ECO:0000313" key="22">
    <source>
        <dbReference type="Proteomes" id="UP001054889"/>
    </source>
</evidence>
<feature type="domain" description="Gnk2-homologous" evidence="20">
    <location>
        <begin position="1"/>
        <end position="89"/>
    </location>
</feature>
<accession>A0AAV5DWM0</accession>
<sequence length="713" mass="79144">MARLDGLMSNLTWKAAHGNNPRMFAAGAVDHTPLVKIYGMAQCTGDLGGDDCYSCLDRAVAYIPTYWGRKQGGQAILWSCFVRFESAIFYNVHAVEIAMSSSPALAPVPAPGDGSPNYSNHSSKGSTDAATGTGISQTVRTALLVSVPVAVTLLVFMFVAVLTYKKNRKPYRRVWVASNMKRLSATSEQGQAEMKNEIVLVAKLQHKNLVRLLGFCMEQDENLLVYELLSNKSLNKFLYGPTRKELSWAQRYKIIKGIGRGLLYLHEDSRLKIIHRDLKPGNILLDVDMNPKISDFGLAKLFNVDSSVKYTIHQAGTYGYMAPEYVLNGIFSAKSDVFSYGVLVLEVVTCRRPSEELLKFVWRHWRQENVPPLLESCPTDEHGQREMLRCIHIGLLCVQDDPELRPRMADVDLMLKSHFMTLVAPTEPVFAATGQRPRVAANEPSINKVSISDPTLDPPPRSIRHCEGRAPLQILVLAAPLPDLLPPRASGHPAPRSTGSVGVQERERGSISGRVGSVTTREAIHHHPASPQGRPIARSGRPITGSGHSITGSGRSPPPPTRGVGGEEAKERVARPRRASRLMERRCRLLAPPWAPSSSRHPGPPPPRVTPDHRLLAHQATAPPWTAIARIYKRRRRRWPMEKRCGGGRSRRQRPGEKQATERRGRGGAGRRLEGEGGRSWQLGEGETYAVARREKMKEALGFLFFYSYSRPY</sequence>
<gene>
    <name evidence="21" type="primary">gb01656</name>
    <name evidence="21" type="ORF">PR202_gb01656</name>
</gene>
<reference evidence="21" key="1">
    <citation type="journal article" date="2018" name="DNA Res.">
        <title>Multiple hybrid de novo genome assembly of finger millet, an orphan allotetraploid crop.</title>
        <authorList>
            <person name="Hatakeyama M."/>
            <person name="Aluri S."/>
            <person name="Balachadran M.T."/>
            <person name="Sivarajan S.R."/>
            <person name="Patrignani A."/>
            <person name="Gruter S."/>
            <person name="Poveda L."/>
            <person name="Shimizu-Inatsugi R."/>
            <person name="Baeten J."/>
            <person name="Francoijs K.J."/>
            <person name="Nataraja K.N."/>
            <person name="Reddy Y.A.N."/>
            <person name="Phadnis S."/>
            <person name="Ravikumar R.L."/>
            <person name="Schlapbach R."/>
            <person name="Sreeman S.M."/>
            <person name="Shimizu K.K."/>
        </authorList>
    </citation>
    <scope>NUCLEOTIDE SEQUENCE</scope>
</reference>
<evidence type="ECO:0000256" key="1">
    <source>
        <dbReference type="ARBA" id="ARBA00004251"/>
    </source>
</evidence>
<feature type="domain" description="Protein kinase" evidence="19">
    <location>
        <begin position="125"/>
        <end position="420"/>
    </location>
</feature>
<evidence type="ECO:0000256" key="6">
    <source>
        <dbReference type="ARBA" id="ARBA00022679"/>
    </source>
</evidence>
<keyword evidence="11" id="KW-0418">Kinase</keyword>
<evidence type="ECO:0000256" key="15">
    <source>
        <dbReference type="ARBA" id="ARBA00023170"/>
    </source>
</evidence>
<feature type="compositionally biased region" description="Polar residues" evidence="17">
    <location>
        <begin position="116"/>
        <end position="131"/>
    </location>
</feature>
<dbReference type="InterPro" id="IPR000719">
    <property type="entry name" value="Prot_kinase_dom"/>
</dbReference>
<dbReference type="InterPro" id="IPR008271">
    <property type="entry name" value="Ser/Thr_kinase_AS"/>
</dbReference>